<evidence type="ECO:0000313" key="3">
    <source>
        <dbReference type="Proteomes" id="UP000641588"/>
    </source>
</evidence>
<accession>A0A972K0E7</accession>
<protein>
    <submittedName>
        <fullName evidence="2">Uncharacterized protein</fullName>
    </submittedName>
</protein>
<evidence type="ECO:0000313" key="2">
    <source>
        <dbReference type="EMBL" id="NOU93760.1"/>
    </source>
</evidence>
<gene>
    <name evidence="2" type="ORF">GC093_11075</name>
</gene>
<reference evidence="2" key="1">
    <citation type="submission" date="2019-10" db="EMBL/GenBank/DDBJ databases">
        <title>Description of Paenibacillus glebae sp. nov.</title>
        <authorList>
            <person name="Carlier A."/>
            <person name="Qi S."/>
        </authorList>
    </citation>
    <scope>NUCLEOTIDE SEQUENCE</scope>
    <source>
        <strain evidence="2">LMG 31456</strain>
    </source>
</reference>
<keyword evidence="1" id="KW-0175">Coiled coil</keyword>
<proteinExistence type="predicted"/>
<dbReference type="AlphaFoldDB" id="A0A972K0E7"/>
<feature type="coiled-coil region" evidence="1">
    <location>
        <begin position="58"/>
        <end position="113"/>
    </location>
</feature>
<sequence>MSRTAAETGIERRNARIRSCAGEYIESYVLSQLQEKIFNDEAIPLLAKQLNDFHRSKETGIKEAKERLEKSLEGIERQTINIVNTIATLIDKLEELEKQKFGLEQKLMEVRSQNEKAAITEESLKQLLSQFGTHLANRDLPEIKKFLGSYVGKGHHLRKACRSFL</sequence>
<evidence type="ECO:0000256" key="1">
    <source>
        <dbReference type="SAM" id="Coils"/>
    </source>
</evidence>
<dbReference type="Proteomes" id="UP000641588">
    <property type="component" value="Unassembled WGS sequence"/>
</dbReference>
<dbReference type="RefSeq" id="WP_171651945.1">
    <property type="nucleotide sequence ID" value="NZ_WHOD01000049.1"/>
</dbReference>
<dbReference type="EMBL" id="WHOD01000049">
    <property type="protein sequence ID" value="NOU93760.1"/>
    <property type="molecule type" value="Genomic_DNA"/>
</dbReference>
<organism evidence="2 3">
    <name type="scientific">Paenibacillus foliorum</name>
    <dbReference type="NCBI Taxonomy" id="2654974"/>
    <lineage>
        <taxon>Bacteria</taxon>
        <taxon>Bacillati</taxon>
        <taxon>Bacillota</taxon>
        <taxon>Bacilli</taxon>
        <taxon>Bacillales</taxon>
        <taxon>Paenibacillaceae</taxon>
        <taxon>Paenibacillus</taxon>
    </lineage>
</organism>
<keyword evidence="3" id="KW-1185">Reference proteome</keyword>
<comment type="caution">
    <text evidence="2">The sequence shown here is derived from an EMBL/GenBank/DDBJ whole genome shotgun (WGS) entry which is preliminary data.</text>
</comment>
<name>A0A972K0E7_9BACL</name>